<accession>A0A853GZR9</accession>
<keyword evidence="11" id="KW-1185">Reference proteome</keyword>
<keyword evidence="5 8" id="KW-0812">Transmembrane</keyword>
<feature type="transmembrane region" description="Helical" evidence="8">
    <location>
        <begin position="119"/>
        <end position="140"/>
    </location>
</feature>
<evidence type="ECO:0000256" key="5">
    <source>
        <dbReference type="ARBA" id="ARBA00022692"/>
    </source>
</evidence>
<dbReference type="AlphaFoldDB" id="A0A853GZR9"/>
<dbReference type="InterPro" id="IPR000515">
    <property type="entry name" value="MetI-like"/>
</dbReference>
<comment type="subcellular location">
    <subcellularLocation>
        <location evidence="1">Cell inner membrane</location>
        <topology evidence="1">Multi-pass membrane protein</topology>
    </subcellularLocation>
    <subcellularLocation>
        <location evidence="8">Cell membrane</location>
        <topology evidence="8">Multi-pass membrane protein</topology>
    </subcellularLocation>
</comment>
<feature type="domain" description="ABC transmembrane type-1" evidence="9">
    <location>
        <begin position="81"/>
        <end position="269"/>
    </location>
</feature>
<feature type="transmembrane region" description="Helical" evidence="8">
    <location>
        <begin position="22"/>
        <end position="43"/>
    </location>
</feature>
<evidence type="ECO:0000259" key="9">
    <source>
        <dbReference type="PROSITE" id="PS50928"/>
    </source>
</evidence>
<evidence type="ECO:0000256" key="6">
    <source>
        <dbReference type="ARBA" id="ARBA00022989"/>
    </source>
</evidence>
<evidence type="ECO:0000313" key="11">
    <source>
        <dbReference type="Proteomes" id="UP000554144"/>
    </source>
</evidence>
<protein>
    <submittedName>
        <fullName evidence="10">ABC transporter permease</fullName>
    </submittedName>
</protein>
<evidence type="ECO:0000256" key="2">
    <source>
        <dbReference type="ARBA" id="ARBA00022448"/>
    </source>
</evidence>
<keyword evidence="4" id="KW-0997">Cell inner membrane</keyword>
<feature type="transmembrane region" description="Helical" evidence="8">
    <location>
        <begin position="247"/>
        <end position="272"/>
    </location>
</feature>
<evidence type="ECO:0000256" key="7">
    <source>
        <dbReference type="ARBA" id="ARBA00023136"/>
    </source>
</evidence>
<dbReference type="Gene3D" id="1.10.3720.10">
    <property type="entry name" value="MetI-like"/>
    <property type="match status" value="1"/>
</dbReference>
<evidence type="ECO:0000256" key="3">
    <source>
        <dbReference type="ARBA" id="ARBA00022475"/>
    </source>
</evidence>
<dbReference type="CDD" id="cd06261">
    <property type="entry name" value="TM_PBP2"/>
    <property type="match status" value="1"/>
</dbReference>
<dbReference type="GO" id="GO:0055085">
    <property type="term" value="P:transmembrane transport"/>
    <property type="evidence" value="ECO:0007669"/>
    <property type="project" value="InterPro"/>
</dbReference>
<dbReference type="EMBL" id="JACCEV010000002">
    <property type="protein sequence ID" value="NYT86216.1"/>
    <property type="molecule type" value="Genomic_DNA"/>
</dbReference>
<organism evidence="10 11">
    <name type="scientific">Pollutimonas harenae</name>
    <dbReference type="NCBI Taxonomy" id="657015"/>
    <lineage>
        <taxon>Bacteria</taxon>
        <taxon>Pseudomonadati</taxon>
        <taxon>Pseudomonadota</taxon>
        <taxon>Betaproteobacteria</taxon>
        <taxon>Burkholderiales</taxon>
        <taxon>Alcaligenaceae</taxon>
        <taxon>Pollutimonas</taxon>
    </lineage>
</organism>
<keyword evidence="7 8" id="KW-0472">Membrane</keyword>
<feature type="transmembrane region" description="Helical" evidence="8">
    <location>
        <begin position="85"/>
        <end position="107"/>
    </location>
</feature>
<dbReference type="OrthoDB" id="9815533at2"/>
<dbReference type="Proteomes" id="UP000554144">
    <property type="component" value="Unassembled WGS sequence"/>
</dbReference>
<dbReference type="PROSITE" id="PS50928">
    <property type="entry name" value="ABC_TM1"/>
    <property type="match status" value="1"/>
</dbReference>
<sequence length="286" mass="31410">MDATYPAYYTWRHKLAAYGLKLTAWAVLFFLMLPILVIIPLSFNAEPFFSFTPGMLQLDPDAYSLKWYAAIFNSHNWLMAIRNSFFIGICATIIATTLGTVAAVGLASETMPFRRTITALLLSPMIVPLIIVAAGMFFFYTRFNLVGTFTGIVIAHAALGVPFVIITVTATLSGFDPSLYRAGLSLGASPIKVFRDIVIPLIRPGVISGALFAFVTSFDEIVLVLFLAGPEQGTIPRQMFAGLREQISPTILAVATLLIIVSIFFLATLELLRRRSEQVRKGVDTE</sequence>
<dbReference type="Pfam" id="PF00528">
    <property type="entry name" value="BPD_transp_1"/>
    <property type="match status" value="1"/>
</dbReference>
<reference evidence="10 11" key="1">
    <citation type="submission" date="2020-07" db="EMBL/GenBank/DDBJ databases">
        <title>Taxonomic revisions and descriptions of new bacterial species based on genomic comparisons in the high-G+C-content subgroup of the family Alcaligenaceae.</title>
        <authorList>
            <person name="Szabo A."/>
            <person name="Felfoldi T."/>
        </authorList>
    </citation>
    <scope>NUCLEOTIDE SEQUENCE [LARGE SCALE GENOMIC DNA]</scope>
    <source>
        <strain evidence="10 11">DSM 25667</strain>
    </source>
</reference>
<proteinExistence type="inferred from homology"/>
<dbReference type="GO" id="GO:0005886">
    <property type="term" value="C:plasma membrane"/>
    <property type="evidence" value="ECO:0007669"/>
    <property type="project" value="UniProtKB-SubCell"/>
</dbReference>
<feature type="transmembrane region" description="Helical" evidence="8">
    <location>
        <begin position="152"/>
        <end position="175"/>
    </location>
</feature>
<dbReference type="SUPFAM" id="SSF161098">
    <property type="entry name" value="MetI-like"/>
    <property type="match status" value="1"/>
</dbReference>
<dbReference type="InterPro" id="IPR035906">
    <property type="entry name" value="MetI-like_sf"/>
</dbReference>
<evidence type="ECO:0000256" key="1">
    <source>
        <dbReference type="ARBA" id="ARBA00004429"/>
    </source>
</evidence>
<evidence type="ECO:0000313" key="10">
    <source>
        <dbReference type="EMBL" id="NYT86216.1"/>
    </source>
</evidence>
<evidence type="ECO:0000256" key="8">
    <source>
        <dbReference type="RuleBase" id="RU363032"/>
    </source>
</evidence>
<evidence type="ECO:0000256" key="4">
    <source>
        <dbReference type="ARBA" id="ARBA00022519"/>
    </source>
</evidence>
<feature type="transmembrane region" description="Helical" evidence="8">
    <location>
        <begin position="205"/>
        <end position="227"/>
    </location>
</feature>
<dbReference type="PANTHER" id="PTHR43357">
    <property type="entry name" value="INNER MEMBRANE ABC TRANSPORTER PERMEASE PROTEIN YDCV"/>
    <property type="match status" value="1"/>
</dbReference>
<keyword evidence="2 8" id="KW-0813">Transport</keyword>
<dbReference type="RefSeq" id="WP_130039740.1">
    <property type="nucleotide sequence ID" value="NZ_JACCEV010000002.1"/>
</dbReference>
<dbReference type="PANTHER" id="PTHR43357:SF4">
    <property type="entry name" value="INNER MEMBRANE ABC TRANSPORTER PERMEASE PROTEIN YDCV"/>
    <property type="match status" value="1"/>
</dbReference>
<gene>
    <name evidence="10" type="ORF">H0A62_11415</name>
</gene>
<keyword evidence="6 8" id="KW-1133">Transmembrane helix</keyword>
<comment type="caution">
    <text evidence="10">The sequence shown here is derived from an EMBL/GenBank/DDBJ whole genome shotgun (WGS) entry which is preliminary data.</text>
</comment>
<keyword evidence="3" id="KW-1003">Cell membrane</keyword>
<comment type="similarity">
    <text evidence="8">Belongs to the binding-protein-dependent transport system permease family.</text>
</comment>
<name>A0A853GZR9_9BURK</name>